<evidence type="ECO:0000256" key="1">
    <source>
        <dbReference type="ARBA" id="ARBA00004613"/>
    </source>
</evidence>
<dbReference type="HOGENOM" id="CLU_3037572_0_0_1"/>
<dbReference type="InterPro" id="IPR043401">
    <property type="entry name" value="GDNF_fam"/>
</dbReference>
<dbReference type="PROSITE" id="PS51362">
    <property type="entry name" value="TGF_BETA_2"/>
    <property type="match status" value="1"/>
</dbReference>
<comment type="similarity">
    <text evidence="2">Belongs to the TGF-beta family. GDNF subfamily.</text>
</comment>
<comment type="subcellular location">
    <subcellularLocation>
        <location evidence="1">Secreted</location>
    </subcellularLocation>
</comment>
<sequence length="59" mass="6672">MSRRPPPSPRSKRARGRHKPCQLRQLEVSVSELGLGYESEETVLFRYCSGSCEAAARSY</sequence>
<dbReference type="Proteomes" id="UP000016665">
    <property type="component" value="Chromosome 28"/>
</dbReference>
<evidence type="ECO:0000256" key="3">
    <source>
        <dbReference type="ARBA" id="ARBA00022525"/>
    </source>
</evidence>
<evidence type="ECO:0000313" key="9">
    <source>
        <dbReference type="Proteomes" id="UP000016665"/>
    </source>
</evidence>
<evidence type="ECO:0000256" key="6">
    <source>
        <dbReference type="ARBA" id="ARBA00023157"/>
    </source>
</evidence>
<dbReference type="PANTHER" id="PTHR12173">
    <property type="entry name" value="GDNF SUBFAMILY OF TGF-BETA FAMILY"/>
    <property type="match status" value="1"/>
</dbReference>
<dbReference type="GO" id="GO:0005576">
    <property type="term" value="C:extracellular region"/>
    <property type="evidence" value="ECO:0007669"/>
    <property type="project" value="UniProtKB-SubCell"/>
</dbReference>
<evidence type="ECO:0000259" key="7">
    <source>
        <dbReference type="PROSITE" id="PS51362"/>
    </source>
</evidence>
<keyword evidence="5" id="KW-0339">Growth factor</keyword>
<name>U3KL03_FICAL</name>
<reference evidence="8" key="3">
    <citation type="submission" date="2025-09" db="UniProtKB">
        <authorList>
            <consortium name="Ensembl"/>
        </authorList>
    </citation>
    <scope>IDENTIFICATION</scope>
</reference>
<evidence type="ECO:0000313" key="8">
    <source>
        <dbReference type="Ensembl" id="ENSFALP00000015707.2"/>
    </source>
</evidence>
<evidence type="ECO:0000256" key="2">
    <source>
        <dbReference type="ARBA" id="ARBA00009832"/>
    </source>
</evidence>
<dbReference type="STRING" id="59894.ENSFALP00000015707"/>
<dbReference type="SUPFAM" id="SSF57501">
    <property type="entry name" value="Cystine-knot cytokines"/>
    <property type="match status" value="1"/>
</dbReference>
<dbReference type="InterPro" id="IPR001839">
    <property type="entry name" value="TGF-b_C"/>
</dbReference>
<keyword evidence="6" id="KW-1015">Disulfide bond</keyword>
<evidence type="ECO:0000256" key="5">
    <source>
        <dbReference type="ARBA" id="ARBA00023030"/>
    </source>
</evidence>
<dbReference type="InterPro" id="IPR029034">
    <property type="entry name" value="Cystine-knot_cytokine"/>
</dbReference>
<dbReference type="AlphaFoldDB" id="U3KL03"/>
<dbReference type="PANTHER" id="PTHR12173:SF3">
    <property type="entry name" value="NEURTURIN"/>
    <property type="match status" value="1"/>
</dbReference>
<dbReference type="GO" id="GO:0030971">
    <property type="term" value="F:receptor tyrosine kinase binding"/>
    <property type="evidence" value="ECO:0007669"/>
    <property type="project" value="InterPro"/>
</dbReference>
<dbReference type="GO" id="GO:0008083">
    <property type="term" value="F:growth factor activity"/>
    <property type="evidence" value="ECO:0007669"/>
    <property type="project" value="UniProtKB-KW"/>
</dbReference>
<proteinExistence type="inferred from homology"/>
<dbReference type="Ensembl" id="ENSFALT00000015772.2">
    <property type="protein sequence ID" value="ENSFALP00000015707.2"/>
    <property type="gene ID" value="ENSFALG00000015092.2"/>
</dbReference>
<protein>
    <recommendedName>
        <fullName evidence="7">TGF-beta family profile domain-containing protein</fullName>
    </recommendedName>
</protein>
<dbReference type="Gene3D" id="2.10.90.10">
    <property type="entry name" value="Cystine-knot cytokines"/>
    <property type="match status" value="1"/>
</dbReference>
<feature type="domain" description="TGF-beta family profile" evidence="7">
    <location>
        <begin position="1"/>
        <end position="59"/>
    </location>
</feature>
<dbReference type="GO" id="GO:0048731">
    <property type="term" value="P:system development"/>
    <property type="evidence" value="ECO:0007669"/>
    <property type="project" value="UniProtKB-ARBA"/>
</dbReference>
<accession>U3KL03</accession>
<reference evidence="8 9" key="1">
    <citation type="journal article" date="2012" name="Nature">
        <title>The genomic landscape of species divergence in Ficedula flycatchers.</title>
        <authorList>
            <person name="Ellegren H."/>
            <person name="Smeds L."/>
            <person name="Burri R."/>
            <person name="Olason P.I."/>
            <person name="Backstrom N."/>
            <person name="Kawakami T."/>
            <person name="Kunstner A."/>
            <person name="Makinen H."/>
            <person name="Nadachowska-Brzyska K."/>
            <person name="Qvarnstrom A."/>
            <person name="Uebbing S."/>
            <person name="Wolf J.B."/>
        </authorList>
    </citation>
    <scope>NUCLEOTIDE SEQUENCE [LARGE SCALE GENOMIC DNA]</scope>
</reference>
<organism evidence="8 9">
    <name type="scientific">Ficedula albicollis</name>
    <name type="common">Collared flycatcher</name>
    <name type="synonym">Muscicapa albicollis</name>
    <dbReference type="NCBI Taxonomy" id="59894"/>
    <lineage>
        <taxon>Eukaryota</taxon>
        <taxon>Metazoa</taxon>
        <taxon>Chordata</taxon>
        <taxon>Craniata</taxon>
        <taxon>Vertebrata</taxon>
        <taxon>Euteleostomi</taxon>
        <taxon>Archelosauria</taxon>
        <taxon>Archosauria</taxon>
        <taxon>Dinosauria</taxon>
        <taxon>Saurischia</taxon>
        <taxon>Theropoda</taxon>
        <taxon>Coelurosauria</taxon>
        <taxon>Aves</taxon>
        <taxon>Neognathae</taxon>
        <taxon>Neoaves</taxon>
        <taxon>Telluraves</taxon>
        <taxon>Australaves</taxon>
        <taxon>Passeriformes</taxon>
        <taxon>Muscicapidae</taxon>
        <taxon>Ficedula</taxon>
    </lineage>
</organism>
<keyword evidence="3" id="KW-0964">Secreted</keyword>
<evidence type="ECO:0000256" key="4">
    <source>
        <dbReference type="ARBA" id="ARBA00022729"/>
    </source>
</evidence>
<keyword evidence="4" id="KW-0732">Signal</keyword>
<dbReference type="GO" id="GO:0030116">
    <property type="term" value="F:glial cell-derived neurotrophic factor receptor binding"/>
    <property type="evidence" value="ECO:0007669"/>
    <property type="project" value="InterPro"/>
</dbReference>
<reference evidence="8" key="2">
    <citation type="submission" date="2025-08" db="UniProtKB">
        <authorList>
            <consortium name="Ensembl"/>
        </authorList>
    </citation>
    <scope>IDENTIFICATION</scope>
</reference>
<keyword evidence="9" id="KW-1185">Reference proteome</keyword>